<protein>
    <submittedName>
        <fullName evidence="2">Uncharacterized protein</fullName>
    </submittedName>
</protein>
<proteinExistence type="predicted"/>
<evidence type="ECO:0000256" key="1">
    <source>
        <dbReference type="SAM" id="Phobius"/>
    </source>
</evidence>
<gene>
    <name evidence="2" type="ORF">GCM10008935_29810</name>
</gene>
<dbReference type="Proteomes" id="UP001500740">
    <property type="component" value="Unassembled WGS sequence"/>
</dbReference>
<dbReference type="RefSeq" id="WP_343785027.1">
    <property type="nucleotide sequence ID" value="NZ_BAAACZ010000030.1"/>
</dbReference>
<dbReference type="EMBL" id="BAAACZ010000030">
    <property type="protein sequence ID" value="GAA0471889.1"/>
    <property type="molecule type" value="Genomic_DNA"/>
</dbReference>
<reference evidence="2 3" key="1">
    <citation type="journal article" date="2019" name="Int. J. Syst. Evol. Microbiol.">
        <title>The Global Catalogue of Microorganisms (GCM) 10K type strain sequencing project: providing services to taxonomists for standard genome sequencing and annotation.</title>
        <authorList>
            <consortium name="The Broad Institute Genomics Platform"/>
            <consortium name="The Broad Institute Genome Sequencing Center for Infectious Disease"/>
            <person name="Wu L."/>
            <person name="Ma J."/>
        </authorList>
    </citation>
    <scope>NUCLEOTIDE SEQUENCE [LARGE SCALE GENOMIC DNA]</scope>
    <source>
        <strain evidence="2 3">JCM 14193</strain>
    </source>
</reference>
<organism evidence="2 3">
    <name type="scientific">Alkalibacillus silvisoli</name>
    <dbReference type="NCBI Taxonomy" id="392823"/>
    <lineage>
        <taxon>Bacteria</taxon>
        <taxon>Bacillati</taxon>
        <taxon>Bacillota</taxon>
        <taxon>Bacilli</taxon>
        <taxon>Bacillales</taxon>
        <taxon>Bacillaceae</taxon>
        <taxon>Alkalibacillus</taxon>
    </lineage>
</organism>
<keyword evidence="1" id="KW-0472">Membrane</keyword>
<evidence type="ECO:0000313" key="2">
    <source>
        <dbReference type="EMBL" id="GAA0471889.1"/>
    </source>
</evidence>
<comment type="caution">
    <text evidence="2">The sequence shown here is derived from an EMBL/GenBank/DDBJ whole genome shotgun (WGS) entry which is preliminary data.</text>
</comment>
<evidence type="ECO:0000313" key="3">
    <source>
        <dbReference type="Proteomes" id="UP001500740"/>
    </source>
</evidence>
<accession>A0ABN1AAU3</accession>
<sequence>MLDGIRDFVDTIFEPPLTFLDLAINNLQNVSMITAQGIDLSNYTMVFRDMPSEWQMAVQSLLIAVVMIGTLLLFRLVFRTYFAVKDGVKWW</sequence>
<keyword evidence="1" id="KW-0812">Transmembrane</keyword>
<name>A0ABN1AAU3_9BACI</name>
<keyword evidence="1" id="KW-1133">Transmembrane helix</keyword>
<feature type="transmembrane region" description="Helical" evidence="1">
    <location>
        <begin position="56"/>
        <end position="78"/>
    </location>
</feature>
<keyword evidence="3" id="KW-1185">Reference proteome</keyword>